<dbReference type="EMBL" id="JACHOT010000002">
    <property type="protein sequence ID" value="MBB4650619.1"/>
    <property type="molecule type" value="Genomic_DNA"/>
</dbReference>
<dbReference type="InterPro" id="IPR040442">
    <property type="entry name" value="Pyrv_kinase-like_dom_sf"/>
</dbReference>
<evidence type="ECO:0000313" key="2">
    <source>
        <dbReference type="Proteomes" id="UP000539538"/>
    </source>
</evidence>
<proteinExistence type="predicted"/>
<accession>A0ABR6L1G8</accession>
<dbReference type="InterPro" id="IPR050251">
    <property type="entry name" value="HpcH-HpaI_aldolase"/>
</dbReference>
<reference evidence="1 2" key="1">
    <citation type="submission" date="2020-08" db="EMBL/GenBank/DDBJ databases">
        <title>Genomic Encyclopedia of Type Strains, Phase IV (KMG-IV): sequencing the most valuable type-strain genomes for metagenomic binning, comparative biology and taxonomic classification.</title>
        <authorList>
            <person name="Goeker M."/>
        </authorList>
    </citation>
    <scope>NUCLEOTIDE SEQUENCE [LARGE SCALE GENOMIC DNA]</scope>
    <source>
        <strain evidence="1 2">DSM 7050</strain>
    </source>
</reference>
<dbReference type="InterPro" id="IPR015813">
    <property type="entry name" value="Pyrv/PenolPyrv_kinase-like_dom"/>
</dbReference>
<dbReference type="RefSeq" id="WP_183262671.1">
    <property type="nucleotide sequence ID" value="NZ_BAAAVZ010000002.1"/>
</dbReference>
<dbReference type="PANTHER" id="PTHR30502">
    <property type="entry name" value="2-KETO-3-DEOXY-L-RHAMNONATE ALDOLASE"/>
    <property type="match status" value="1"/>
</dbReference>
<dbReference type="Proteomes" id="UP000539538">
    <property type="component" value="Unassembled WGS sequence"/>
</dbReference>
<keyword evidence="2" id="KW-1185">Reference proteome</keyword>
<gene>
    <name evidence="1" type="ORF">GGQ99_002374</name>
</gene>
<organism evidence="1 2">
    <name type="scientific">Aminobacter niigataensis</name>
    <dbReference type="NCBI Taxonomy" id="83265"/>
    <lineage>
        <taxon>Bacteria</taxon>
        <taxon>Pseudomonadati</taxon>
        <taxon>Pseudomonadota</taxon>
        <taxon>Alphaproteobacteria</taxon>
        <taxon>Hyphomicrobiales</taxon>
        <taxon>Phyllobacteriaceae</taxon>
        <taxon>Aminobacter</taxon>
    </lineage>
</organism>
<evidence type="ECO:0000313" key="1">
    <source>
        <dbReference type="EMBL" id="MBB4650619.1"/>
    </source>
</evidence>
<protein>
    <submittedName>
        <fullName evidence="1">2-keto-3-deoxy-L-rhamnonate aldolase RhmA</fullName>
    </submittedName>
</protein>
<name>A0ABR6L1G8_9HYPH</name>
<dbReference type="SUPFAM" id="SSF51621">
    <property type="entry name" value="Phosphoenolpyruvate/pyruvate domain"/>
    <property type="match status" value="1"/>
</dbReference>
<dbReference type="PANTHER" id="PTHR30502:SF0">
    <property type="entry name" value="PHOSPHOENOLPYRUVATE CARBOXYLASE FAMILY PROTEIN"/>
    <property type="match status" value="1"/>
</dbReference>
<comment type="caution">
    <text evidence="1">The sequence shown here is derived from an EMBL/GenBank/DDBJ whole genome shotgun (WGS) entry which is preliminary data.</text>
</comment>
<sequence>MISALKPKIAPYSLFDRLALAEHDGTSFRGLVLEIPSAAAVEISGIGGCDLVVIEDTHADASRQRIDEMVRAAYSHSLCALVASEADPWTVMTRLDTGAQGVVLKGIRSVQHAIAAIEGAFFPPHGHREANKPLRFQFMSMTEFVEWTARNVFVCIAVDSEKVLGNVEDLAALETVHGLLALPGLMGCPSWSSAELSRVASAAAIHGKRAFLPSSFAPEQQHSIVKMAGSDRALLIDAYQSTAQYLRATQE</sequence>
<dbReference type="Gene3D" id="3.20.20.60">
    <property type="entry name" value="Phosphoenolpyruvate-binding domains"/>
    <property type="match status" value="1"/>
</dbReference>